<evidence type="ECO:0000259" key="1">
    <source>
        <dbReference type="Pfam" id="PF24932"/>
    </source>
</evidence>
<dbReference type="OrthoDB" id="661148at2759"/>
<name>A0A812PU59_9DINO</name>
<dbReference type="InterPro" id="IPR056893">
    <property type="entry name" value="UBA_Nbr1_C"/>
</dbReference>
<accession>A0A812PU59</accession>
<dbReference type="InterPro" id="IPR009060">
    <property type="entry name" value="UBA-like_sf"/>
</dbReference>
<keyword evidence="3" id="KW-1185">Reference proteome</keyword>
<evidence type="ECO:0000313" key="2">
    <source>
        <dbReference type="EMBL" id="CAE7362935.1"/>
    </source>
</evidence>
<dbReference type="Gene3D" id="1.10.8.10">
    <property type="entry name" value="DNA helicase RuvA subunit, C-terminal domain"/>
    <property type="match status" value="1"/>
</dbReference>
<dbReference type="CDD" id="cd14319">
    <property type="entry name" value="UBA_NBR1"/>
    <property type="match status" value="1"/>
</dbReference>
<dbReference type="SUPFAM" id="SSF46934">
    <property type="entry name" value="UBA-like"/>
    <property type="match status" value="1"/>
</dbReference>
<dbReference type="AlphaFoldDB" id="A0A812PU59"/>
<sequence length="82" mass="8979">MFFPFSESKGVDPNDAATQAIQSVRQEMAQAAAPEVAMTAGGHEDQLQELRSMGFSDEERNRALLKKYAGRMDRVVEALCGS</sequence>
<feature type="domain" description="Nbr1-like C-terminal UBA" evidence="1">
    <location>
        <begin position="47"/>
        <end position="81"/>
    </location>
</feature>
<dbReference type="Proteomes" id="UP000604046">
    <property type="component" value="Unassembled WGS sequence"/>
</dbReference>
<protein>
    <recommendedName>
        <fullName evidence="1">Nbr1-like C-terminal UBA domain-containing protein</fullName>
    </recommendedName>
</protein>
<organism evidence="2 3">
    <name type="scientific">Symbiodinium natans</name>
    <dbReference type="NCBI Taxonomy" id="878477"/>
    <lineage>
        <taxon>Eukaryota</taxon>
        <taxon>Sar</taxon>
        <taxon>Alveolata</taxon>
        <taxon>Dinophyceae</taxon>
        <taxon>Suessiales</taxon>
        <taxon>Symbiodiniaceae</taxon>
        <taxon>Symbiodinium</taxon>
    </lineage>
</organism>
<dbReference type="Pfam" id="PF24932">
    <property type="entry name" value="UBA_NBR1_C"/>
    <property type="match status" value="1"/>
</dbReference>
<proteinExistence type="predicted"/>
<reference evidence="2" key="1">
    <citation type="submission" date="2021-02" db="EMBL/GenBank/DDBJ databases">
        <authorList>
            <person name="Dougan E. K."/>
            <person name="Rhodes N."/>
            <person name="Thang M."/>
            <person name="Chan C."/>
        </authorList>
    </citation>
    <scope>NUCLEOTIDE SEQUENCE</scope>
</reference>
<gene>
    <name evidence="2" type="ORF">SNAT2548_LOCUS19588</name>
</gene>
<dbReference type="EMBL" id="CAJNDS010002184">
    <property type="protein sequence ID" value="CAE7362935.1"/>
    <property type="molecule type" value="Genomic_DNA"/>
</dbReference>
<evidence type="ECO:0000313" key="3">
    <source>
        <dbReference type="Proteomes" id="UP000604046"/>
    </source>
</evidence>
<comment type="caution">
    <text evidence="2">The sequence shown here is derived from an EMBL/GenBank/DDBJ whole genome shotgun (WGS) entry which is preliminary data.</text>
</comment>